<evidence type="ECO:0000313" key="2">
    <source>
        <dbReference type="Proteomes" id="UP000233618"/>
    </source>
</evidence>
<dbReference type="EMBL" id="MVDE01000032">
    <property type="protein sequence ID" value="PKQ62937.1"/>
    <property type="molecule type" value="Genomic_DNA"/>
</dbReference>
<dbReference type="AlphaFoldDB" id="A0A2N3HY29"/>
<accession>A0A2N3HY29</accession>
<protein>
    <submittedName>
        <fullName evidence="1">Uncharacterized protein</fullName>
    </submittedName>
</protein>
<keyword evidence="2" id="KW-1185">Reference proteome</keyword>
<dbReference type="Proteomes" id="UP000233618">
    <property type="component" value="Unassembled WGS sequence"/>
</dbReference>
<proteinExistence type="predicted"/>
<sequence length="65" mass="7523">MQCPYPIQQKHEDLGKCALSKLTPDMAKNVGFFLIKDNRKDLACKIHTSMQDPYKHTMSLPHNHK</sequence>
<comment type="caution">
    <text evidence="1">The sequence shown here is derived from an EMBL/GenBank/DDBJ whole genome shotgun (WGS) entry which is preliminary data.</text>
</comment>
<name>A0A2N3HY29_9BACT</name>
<organism evidence="1 2">
    <name type="scientific">Labilibaculum manganireducens</name>
    <dbReference type="NCBI Taxonomy" id="1940525"/>
    <lineage>
        <taxon>Bacteria</taxon>
        <taxon>Pseudomonadati</taxon>
        <taxon>Bacteroidota</taxon>
        <taxon>Bacteroidia</taxon>
        <taxon>Marinilabiliales</taxon>
        <taxon>Marinifilaceae</taxon>
        <taxon>Labilibaculum</taxon>
    </lineage>
</organism>
<reference evidence="1 2" key="1">
    <citation type="journal article" date="2017" name="Front. Microbiol.">
        <title>Labilibaculum manganireducens gen. nov., sp. nov. and Labilibaculum filiforme sp. nov., Novel Bacteroidetes Isolated from Subsurface Sediments of the Baltic Sea.</title>
        <authorList>
            <person name="Vandieken V."/>
            <person name="Marshall I.P."/>
            <person name="Niemann H."/>
            <person name="Engelen B."/>
            <person name="Cypionka H."/>
        </authorList>
    </citation>
    <scope>NUCLEOTIDE SEQUENCE [LARGE SCALE GENOMIC DNA]</scope>
    <source>
        <strain evidence="1 2">59.10-2M</strain>
    </source>
</reference>
<evidence type="ECO:0000313" key="1">
    <source>
        <dbReference type="EMBL" id="PKQ62937.1"/>
    </source>
</evidence>
<gene>
    <name evidence="1" type="ORF">BZG01_16790</name>
</gene>